<dbReference type="Gene3D" id="3.30.1370.60">
    <property type="entry name" value="Hypothetical oxidoreductase yiak, domain 2"/>
    <property type="match status" value="1"/>
</dbReference>
<dbReference type="InterPro" id="IPR036111">
    <property type="entry name" value="Mal/L-sulfo/L-lacto_DH-like_sf"/>
</dbReference>
<keyword evidence="1 2" id="KW-0560">Oxidoreductase</keyword>
<gene>
    <name evidence="2" type="primary">yiaK</name>
    <name evidence="2" type="ORF">NV381_26390</name>
</gene>
<evidence type="ECO:0000313" key="3">
    <source>
        <dbReference type="Proteomes" id="UP001300012"/>
    </source>
</evidence>
<dbReference type="GO" id="GO:0047559">
    <property type="term" value="F:3-dehydro-L-gulonate 2-dehydrogenase activity"/>
    <property type="evidence" value="ECO:0007669"/>
    <property type="project" value="UniProtKB-EC"/>
</dbReference>
<accession>A0ABT1YNH8</accession>
<dbReference type="EMBL" id="JANQBD010000022">
    <property type="protein sequence ID" value="MCR8634733.1"/>
    <property type="molecule type" value="Genomic_DNA"/>
</dbReference>
<evidence type="ECO:0000313" key="2">
    <source>
        <dbReference type="EMBL" id="MCR8634733.1"/>
    </source>
</evidence>
<dbReference type="InterPro" id="IPR043144">
    <property type="entry name" value="Mal/L-sulf/L-lact_DH-like_ah"/>
</dbReference>
<dbReference type="PANTHER" id="PTHR11091:SF3">
    <property type="entry name" value="2,3-DIKETO-L-GULONATE REDUCTASE"/>
    <property type="match status" value="1"/>
</dbReference>
<organism evidence="2 3">
    <name type="scientific">Paenibacillus radicis</name>
    <name type="common">ex Xue et al. 2023</name>
    <dbReference type="NCBI Taxonomy" id="2972489"/>
    <lineage>
        <taxon>Bacteria</taxon>
        <taxon>Bacillati</taxon>
        <taxon>Bacillota</taxon>
        <taxon>Bacilli</taxon>
        <taxon>Bacillales</taxon>
        <taxon>Paenibacillaceae</taxon>
        <taxon>Paenibacillus</taxon>
    </lineage>
</organism>
<sequence length="333" mass="36803">MSRVSYDEMKSELLRVLLKNGFSSERAELCARMFADASRDGVYSHGLNRFPSFIEQIKKGNVVVDAEPVRITAWGALERWDGQYGPGNLNAHAAMERAIELSREHGLGAVALKNTNHWMRPGNYGWQAAEAGCIGICWTNTMPNMPPWGSSESKIGNNPIVLAVPREGGHVVLDMAMAQFSYGQLQSYIFRGEPLPIEGGYDDAGNLTRDPAAIMRTQRTLPIGYWKGSGLSIMLDLIAVMLSGGKSTYDLAQEGGERGISQVFLAFDMTRDPSHQELAERIEQIVQDLQAAEPAPGLGSVRYPGEETLRRRQINLEQGIPVEPTIWQQVLEL</sequence>
<evidence type="ECO:0000256" key="1">
    <source>
        <dbReference type="ARBA" id="ARBA00023002"/>
    </source>
</evidence>
<name>A0ABT1YNH8_9BACL</name>
<dbReference type="Gene3D" id="1.10.1530.10">
    <property type="match status" value="1"/>
</dbReference>
<dbReference type="Pfam" id="PF02615">
    <property type="entry name" value="Ldh_2"/>
    <property type="match status" value="1"/>
</dbReference>
<keyword evidence="3" id="KW-1185">Reference proteome</keyword>
<dbReference type="Proteomes" id="UP001300012">
    <property type="component" value="Unassembled WGS sequence"/>
</dbReference>
<reference evidence="2 3" key="1">
    <citation type="submission" date="2022-08" db="EMBL/GenBank/DDBJ databases">
        <title>Paenibacillus endoradicis sp. nov., Paenibacillus radicibacter sp. nov and Paenibacillus pararadicis sp. nov., three cold-adapted plant growth-promoting bacteria isolated from root of Larix gmelinii in Great Khingan.</title>
        <authorList>
            <person name="Xue H."/>
        </authorList>
    </citation>
    <scope>NUCLEOTIDE SEQUENCE [LARGE SCALE GENOMIC DNA]</scope>
    <source>
        <strain evidence="2 3">N5-1-1-5</strain>
    </source>
</reference>
<dbReference type="PANTHER" id="PTHR11091">
    <property type="entry name" value="OXIDOREDUCTASE-RELATED"/>
    <property type="match status" value="1"/>
</dbReference>
<dbReference type="NCBIfam" id="NF009750">
    <property type="entry name" value="PRK13260.1"/>
    <property type="match status" value="1"/>
</dbReference>
<protein>
    <submittedName>
        <fullName evidence="2">3-dehydro-L-gulonate 2-dehydrogenase</fullName>
        <ecNumber evidence="2">1.1.1.130</ecNumber>
    </submittedName>
</protein>
<dbReference type="SUPFAM" id="SSF89733">
    <property type="entry name" value="L-sulfolactate dehydrogenase-like"/>
    <property type="match status" value="1"/>
</dbReference>
<proteinExistence type="predicted"/>
<dbReference type="InterPro" id="IPR043143">
    <property type="entry name" value="Mal/L-sulf/L-lact_DH-like_NADP"/>
</dbReference>
<dbReference type="RefSeq" id="WP_258216292.1">
    <property type="nucleotide sequence ID" value="NZ_JANQBD010000022.1"/>
</dbReference>
<comment type="caution">
    <text evidence="2">The sequence shown here is derived from an EMBL/GenBank/DDBJ whole genome shotgun (WGS) entry which is preliminary data.</text>
</comment>
<dbReference type="InterPro" id="IPR003767">
    <property type="entry name" value="Malate/L-lactate_DH-like"/>
</dbReference>
<dbReference type="EC" id="1.1.1.130" evidence="2"/>